<sequence>MPHVSLAQLWIPILLSAVGVFVASSLVHMVLKWHASDYKALSNEDEVRAAIRKESPAPGQYVLPHCSDHKDMGKPEMLAKYQEGPVAMLVVMPNGAPAMGSALGKWFAFTVLVAVTAAYLAGRTLGFGTHYLQVFRVVGAVSFVAYGFGSITMAIWMGKPWSSVAKDLADALIYGLLSAGIFGWLWPR</sequence>
<keyword evidence="1" id="KW-0472">Membrane</keyword>
<evidence type="ECO:0000313" key="2">
    <source>
        <dbReference type="EMBL" id="MBK8573698.1"/>
    </source>
</evidence>
<protein>
    <submittedName>
        <fullName evidence="2">Uncharacterized protein</fullName>
    </submittedName>
</protein>
<feature type="transmembrane region" description="Helical" evidence="1">
    <location>
        <begin position="134"/>
        <end position="156"/>
    </location>
</feature>
<dbReference type="AlphaFoldDB" id="A0A936F4E7"/>
<keyword evidence="1" id="KW-0812">Transmembrane</keyword>
<dbReference type="Proteomes" id="UP000709959">
    <property type="component" value="Unassembled WGS sequence"/>
</dbReference>
<feature type="transmembrane region" description="Helical" evidence="1">
    <location>
        <begin position="6"/>
        <end position="31"/>
    </location>
</feature>
<reference evidence="2 3" key="1">
    <citation type="submission" date="2020-10" db="EMBL/GenBank/DDBJ databases">
        <title>Connecting structure to function with the recovery of over 1000 high-quality activated sludge metagenome-assembled genomes encoding full-length rRNA genes using long-read sequencing.</title>
        <authorList>
            <person name="Singleton C.M."/>
            <person name="Petriglieri F."/>
            <person name="Kristensen J.M."/>
            <person name="Kirkegaard R.H."/>
            <person name="Michaelsen T.Y."/>
            <person name="Andersen M.H."/>
            <person name="Karst S.M."/>
            <person name="Dueholm M.S."/>
            <person name="Nielsen P.H."/>
            <person name="Albertsen M."/>
        </authorList>
    </citation>
    <scope>NUCLEOTIDE SEQUENCE [LARGE SCALE GENOMIC DNA]</scope>
    <source>
        <strain evidence="2">OdNE_18-Q3-R46-58_MAXAC.008</strain>
    </source>
</reference>
<name>A0A936F4E7_9BACT</name>
<accession>A0A936F4E7</accession>
<dbReference type="EMBL" id="JADKCH010000027">
    <property type="protein sequence ID" value="MBK8573698.1"/>
    <property type="molecule type" value="Genomic_DNA"/>
</dbReference>
<evidence type="ECO:0000256" key="1">
    <source>
        <dbReference type="SAM" id="Phobius"/>
    </source>
</evidence>
<evidence type="ECO:0000313" key="3">
    <source>
        <dbReference type="Proteomes" id="UP000709959"/>
    </source>
</evidence>
<proteinExistence type="predicted"/>
<organism evidence="2 3">
    <name type="scientific">Candidatus Geothrix odensensis</name>
    <dbReference type="NCBI Taxonomy" id="2954440"/>
    <lineage>
        <taxon>Bacteria</taxon>
        <taxon>Pseudomonadati</taxon>
        <taxon>Acidobacteriota</taxon>
        <taxon>Holophagae</taxon>
        <taxon>Holophagales</taxon>
        <taxon>Holophagaceae</taxon>
        <taxon>Geothrix</taxon>
    </lineage>
</organism>
<keyword evidence="1" id="KW-1133">Transmembrane helix</keyword>
<feature type="transmembrane region" description="Helical" evidence="1">
    <location>
        <begin position="102"/>
        <end position="122"/>
    </location>
</feature>
<feature type="transmembrane region" description="Helical" evidence="1">
    <location>
        <begin position="168"/>
        <end position="186"/>
    </location>
</feature>
<gene>
    <name evidence="2" type="ORF">IPN91_13970</name>
</gene>
<comment type="caution">
    <text evidence="2">The sequence shown here is derived from an EMBL/GenBank/DDBJ whole genome shotgun (WGS) entry which is preliminary data.</text>
</comment>